<dbReference type="PANTHER" id="PTHR21600">
    <property type="entry name" value="MITOCHONDRIAL RNA PSEUDOURIDINE SYNTHASE"/>
    <property type="match status" value="1"/>
</dbReference>
<dbReference type="EnsemblProtists" id="EKX53345">
    <property type="protein sequence ID" value="EKX53345"/>
    <property type="gene ID" value="GUITHDRAFT_101047"/>
</dbReference>
<evidence type="ECO:0000256" key="2">
    <source>
        <dbReference type="SAM" id="MobiDB-lite"/>
    </source>
</evidence>
<evidence type="ECO:0000313" key="4">
    <source>
        <dbReference type="EMBL" id="EKX53345.1"/>
    </source>
</evidence>
<keyword evidence="6" id="KW-1185">Reference proteome</keyword>
<dbReference type="GO" id="GO:0009982">
    <property type="term" value="F:pseudouridine synthase activity"/>
    <property type="evidence" value="ECO:0007669"/>
    <property type="project" value="InterPro"/>
</dbReference>
<dbReference type="Pfam" id="PF00849">
    <property type="entry name" value="PseudoU_synth_2"/>
    <property type="match status" value="1"/>
</dbReference>
<sequence length="307" mass="34776">MGEGEQPRKSSTPKPLTDDEKRIAQSFISPQLLKQFTQPDGTVDYKALSKTIPLQADHGPLQVLYEDDDLIFVSKPPGMQMNPPHRFLSGTLLNRVIGHLGKTPFVIHRLDMWTSGVVVYAKEQRMVPLMHEIFRERKVVKEYFCLVDGSSPEVDAFVVNAAIDFHPHRKLLRCVSPDGKPSETRFEVLGRSRTQSMTLLRALPKTGRTHQIRIHAMHAGLPIVGDNVYGKEAELYTASDEELKESSSLKHFDAEKFRTPLKLHARSLQFTHPLSQHDLKVVAPIPDHFRDALEAVGMQYVEETKDL</sequence>
<reference evidence="6" key="2">
    <citation type="submission" date="2012-11" db="EMBL/GenBank/DDBJ databases">
        <authorList>
            <person name="Kuo A."/>
            <person name="Curtis B.A."/>
            <person name="Tanifuji G."/>
            <person name="Burki F."/>
            <person name="Gruber A."/>
            <person name="Irimia M."/>
            <person name="Maruyama S."/>
            <person name="Arias M.C."/>
            <person name="Ball S.G."/>
            <person name="Gile G.H."/>
            <person name="Hirakawa Y."/>
            <person name="Hopkins J.F."/>
            <person name="Rensing S.A."/>
            <person name="Schmutz J."/>
            <person name="Symeonidi A."/>
            <person name="Elias M."/>
            <person name="Eveleigh R.J."/>
            <person name="Herman E.K."/>
            <person name="Klute M.J."/>
            <person name="Nakayama T."/>
            <person name="Obornik M."/>
            <person name="Reyes-Prieto A."/>
            <person name="Armbrust E.V."/>
            <person name="Aves S.J."/>
            <person name="Beiko R.G."/>
            <person name="Coutinho P."/>
            <person name="Dacks J.B."/>
            <person name="Durnford D.G."/>
            <person name="Fast N.M."/>
            <person name="Green B.R."/>
            <person name="Grisdale C."/>
            <person name="Hempe F."/>
            <person name="Henrissat B."/>
            <person name="Hoppner M.P."/>
            <person name="Ishida K.-I."/>
            <person name="Kim E."/>
            <person name="Koreny L."/>
            <person name="Kroth P.G."/>
            <person name="Liu Y."/>
            <person name="Malik S.-B."/>
            <person name="Maier U.G."/>
            <person name="McRose D."/>
            <person name="Mock T."/>
            <person name="Neilson J.A."/>
            <person name="Onodera N.T."/>
            <person name="Poole A.M."/>
            <person name="Pritham E.J."/>
            <person name="Richards T.A."/>
            <person name="Rocap G."/>
            <person name="Roy S.W."/>
            <person name="Sarai C."/>
            <person name="Schaack S."/>
            <person name="Shirato S."/>
            <person name="Slamovits C.H."/>
            <person name="Spencer D.F."/>
            <person name="Suzuki S."/>
            <person name="Worden A.Z."/>
            <person name="Zauner S."/>
            <person name="Barry K."/>
            <person name="Bell C."/>
            <person name="Bharti A.K."/>
            <person name="Crow J.A."/>
            <person name="Grimwood J."/>
            <person name="Kramer R."/>
            <person name="Lindquist E."/>
            <person name="Lucas S."/>
            <person name="Salamov A."/>
            <person name="McFadden G.I."/>
            <person name="Lane C.E."/>
            <person name="Keeling P.J."/>
            <person name="Gray M.W."/>
            <person name="Grigoriev I.V."/>
            <person name="Archibald J.M."/>
        </authorList>
    </citation>
    <scope>NUCLEOTIDE SEQUENCE</scope>
    <source>
        <strain evidence="6">CCMP2712</strain>
    </source>
</reference>
<accession>L1JYS2</accession>
<reference evidence="4 6" key="1">
    <citation type="journal article" date="2012" name="Nature">
        <title>Algal genomes reveal evolutionary mosaicism and the fate of nucleomorphs.</title>
        <authorList>
            <consortium name="DOE Joint Genome Institute"/>
            <person name="Curtis B.A."/>
            <person name="Tanifuji G."/>
            <person name="Burki F."/>
            <person name="Gruber A."/>
            <person name="Irimia M."/>
            <person name="Maruyama S."/>
            <person name="Arias M.C."/>
            <person name="Ball S.G."/>
            <person name="Gile G.H."/>
            <person name="Hirakawa Y."/>
            <person name="Hopkins J.F."/>
            <person name="Kuo A."/>
            <person name="Rensing S.A."/>
            <person name="Schmutz J."/>
            <person name="Symeonidi A."/>
            <person name="Elias M."/>
            <person name="Eveleigh R.J."/>
            <person name="Herman E.K."/>
            <person name="Klute M.J."/>
            <person name="Nakayama T."/>
            <person name="Obornik M."/>
            <person name="Reyes-Prieto A."/>
            <person name="Armbrust E.V."/>
            <person name="Aves S.J."/>
            <person name="Beiko R.G."/>
            <person name="Coutinho P."/>
            <person name="Dacks J.B."/>
            <person name="Durnford D.G."/>
            <person name="Fast N.M."/>
            <person name="Green B.R."/>
            <person name="Grisdale C.J."/>
            <person name="Hempel F."/>
            <person name="Henrissat B."/>
            <person name="Hoppner M.P."/>
            <person name="Ishida K."/>
            <person name="Kim E."/>
            <person name="Koreny L."/>
            <person name="Kroth P.G."/>
            <person name="Liu Y."/>
            <person name="Malik S.B."/>
            <person name="Maier U.G."/>
            <person name="McRose D."/>
            <person name="Mock T."/>
            <person name="Neilson J.A."/>
            <person name="Onodera N.T."/>
            <person name="Poole A.M."/>
            <person name="Pritham E.J."/>
            <person name="Richards T.A."/>
            <person name="Rocap G."/>
            <person name="Roy S.W."/>
            <person name="Sarai C."/>
            <person name="Schaack S."/>
            <person name="Shirato S."/>
            <person name="Slamovits C.H."/>
            <person name="Spencer D.F."/>
            <person name="Suzuki S."/>
            <person name="Worden A.Z."/>
            <person name="Zauner S."/>
            <person name="Barry K."/>
            <person name="Bell C."/>
            <person name="Bharti A.K."/>
            <person name="Crow J.A."/>
            <person name="Grimwood J."/>
            <person name="Kramer R."/>
            <person name="Lindquist E."/>
            <person name="Lucas S."/>
            <person name="Salamov A."/>
            <person name="McFadden G.I."/>
            <person name="Lane C.E."/>
            <person name="Keeling P.J."/>
            <person name="Gray M.W."/>
            <person name="Grigoriev I.V."/>
            <person name="Archibald J.M."/>
        </authorList>
    </citation>
    <scope>NUCLEOTIDE SEQUENCE</scope>
    <source>
        <strain evidence="4 6">CCMP2712</strain>
    </source>
</reference>
<dbReference type="Gene3D" id="3.30.2350.10">
    <property type="entry name" value="Pseudouridine synthase"/>
    <property type="match status" value="1"/>
</dbReference>
<dbReference type="EMBL" id="JH992970">
    <property type="protein sequence ID" value="EKX53345.1"/>
    <property type="molecule type" value="Genomic_DNA"/>
</dbReference>
<dbReference type="PANTHER" id="PTHR21600:SF87">
    <property type="entry name" value="RNA PSEUDOURIDYLATE SYNTHASE DOMAIN-CONTAINING PROTEIN 1"/>
    <property type="match status" value="1"/>
</dbReference>
<dbReference type="HOGENOM" id="CLU_016902_8_2_1"/>
<gene>
    <name evidence="4" type="ORF">GUITHDRAFT_101047</name>
</gene>
<dbReference type="SUPFAM" id="SSF55120">
    <property type="entry name" value="Pseudouridine synthase"/>
    <property type="match status" value="1"/>
</dbReference>
<evidence type="ECO:0000256" key="1">
    <source>
        <dbReference type="ARBA" id="ARBA00010876"/>
    </source>
</evidence>
<dbReference type="KEGG" id="gtt:GUITHDRAFT_101047"/>
<comment type="similarity">
    <text evidence="1">Belongs to the pseudouridine synthase RluA family.</text>
</comment>
<dbReference type="PaxDb" id="55529-EKX53345"/>
<dbReference type="InterPro" id="IPR050188">
    <property type="entry name" value="RluA_PseudoU_synthase"/>
</dbReference>
<evidence type="ECO:0000313" key="6">
    <source>
        <dbReference type="Proteomes" id="UP000011087"/>
    </source>
</evidence>
<dbReference type="InterPro" id="IPR006145">
    <property type="entry name" value="PsdUridine_synth_RsuA/RluA"/>
</dbReference>
<name>L1JYS2_GUITC</name>
<dbReference type="InterPro" id="IPR020103">
    <property type="entry name" value="PsdUridine_synth_cat_dom_sf"/>
</dbReference>
<organism evidence="4">
    <name type="scientific">Guillardia theta (strain CCMP2712)</name>
    <name type="common">Cryptophyte</name>
    <dbReference type="NCBI Taxonomy" id="905079"/>
    <lineage>
        <taxon>Eukaryota</taxon>
        <taxon>Cryptophyceae</taxon>
        <taxon>Pyrenomonadales</taxon>
        <taxon>Geminigeraceae</taxon>
        <taxon>Guillardia</taxon>
    </lineage>
</organism>
<dbReference type="RefSeq" id="XP_005840325.1">
    <property type="nucleotide sequence ID" value="XM_005840268.1"/>
</dbReference>
<dbReference type="Proteomes" id="UP000011087">
    <property type="component" value="Unassembled WGS sequence"/>
</dbReference>
<dbReference type="STRING" id="905079.L1JYS2"/>
<feature type="region of interest" description="Disordered" evidence="2">
    <location>
        <begin position="1"/>
        <end position="21"/>
    </location>
</feature>
<proteinExistence type="inferred from homology"/>
<dbReference type="AlphaFoldDB" id="L1JYS2"/>
<dbReference type="GO" id="GO:0003723">
    <property type="term" value="F:RNA binding"/>
    <property type="evidence" value="ECO:0007669"/>
    <property type="project" value="InterPro"/>
</dbReference>
<dbReference type="GO" id="GO:0000455">
    <property type="term" value="P:enzyme-directed rRNA pseudouridine synthesis"/>
    <property type="evidence" value="ECO:0007669"/>
    <property type="project" value="TreeGrafter"/>
</dbReference>
<feature type="domain" description="Pseudouridine synthase RsuA/RluA-like" evidence="3">
    <location>
        <begin position="69"/>
        <end position="216"/>
    </location>
</feature>
<dbReference type="OrthoDB" id="418349at2759"/>
<dbReference type="GeneID" id="17310141"/>
<evidence type="ECO:0000259" key="3">
    <source>
        <dbReference type="Pfam" id="PF00849"/>
    </source>
</evidence>
<protein>
    <recommendedName>
        <fullName evidence="3">Pseudouridine synthase RsuA/RluA-like domain-containing protein</fullName>
    </recommendedName>
</protein>
<evidence type="ECO:0000313" key="5">
    <source>
        <dbReference type="EnsemblProtists" id="EKX53345"/>
    </source>
</evidence>
<dbReference type="OMA" id="RISTDEH"/>
<dbReference type="CDD" id="cd02869">
    <property type="entry name" value="PseudoU_synth_RluA_like"/>
    <property type="match status" value="1"/>
</dbReference>
<dbReference type="eggNOG" id="KOG1919">
    <property type="taxonomic scope" value="Eukaryota"/>
</dbReference>
<reference evidence="5" key="3">
    <citation type="submission" date="2016-03" db="UniProtKB">
        <authorList>
            <consortium name="EnsemblProtists"/>
        </authorList>
    </citation>
    <scope>IDENTIFICATION</scope>
</reference>